<keyword evidence="2 3" id="KW-0501">Molybdenum cofactor biosynthesis</keyword>
<dbReference type="RefSeq" id="WP_074950672.1">
    <property type="nucleotide sequence ID" value="NZ_FPBV01000005.1"/>
</dbReference>
<sequence>MATPAGSCEASDWLPVRQDRTLWAFRDGQFQQTDDVVAAEYALTIWVNDQEMATVVCTPEHLEDLVVGFLASEGVIRRLDQLLDLQIARQRGTARVRTATSVTFNQAFYNKRYIGSCCGKGRQMFYYYNDAQLAKRVDDPVRIRPDQVLARMQEMEAQADLWRETGGVHMASLCTPDGLVLSRADIGRHNALDKLYGHALRHGMDVAGHVITFSGRLSSEVLLKVAKIGVGVVIAKSAPTALALDIAQETGVTAIGFVRHGGFHVYTHPWRVVGAGPGAPADACGPARPAHDLPLPR</sequence>
<dbReference type="SUPFAM" id="SSF53927">
    <property type="entry name" value="Cytidine deaminase-like"/>
    <property type="match status" value="1"/>
</dbReference>
<reference evidence="5" key="1">
    <citation type="submission" date="2016-10" db="EMBL/GenBank/DDBJ databases">
        <authorList>
            <person name="Varghese N."/>
        </authorList>
    </citation>
    <scope>NUCLEOTIDE SEQUENCE [LARGE SCALE GENOMIC DNA]</scope>
    <source>
        <strain evidence="5">DSM 17980</strain>
    </source>
</reference>
<dbReference type="STRING" id="392015.SAMN05421543_105129"/>
<dbReference type="Pfam" id="PF02634">
    <property type="entry name" value="FdhD-NarQ"/>
    <property type="match status" value="1"/>
</dbReference>
<comment type="caution">
    <text evidence="3">Lacks conserved residue(s) required for the propagation of feature annotation.</text>
</comment>
<dbReference type="eggNOG" id="COG1526">
    <property type="taxonomic scope" value="Bacteria"/>
</dbReference>
<dbReference type="Gene3D" id="3.40.140.10">
    <property type="entry name" value="Cytidine Deaminase, domain 2"/>
    <property type="match status" value="1"/>
</dbReference>
<evidence type="ECO:0000256" key="2">
    <source>
        <dbReference type="ARBA" id="ARBA00023150"/>
    </source>
</evidence>
<evidence type="ECO:0000313" key="4">
    <source>
        <dbReference type="EMBL" id="SFU64820.1"/>
    </source>
</evidence>
<dbReference type="PANTHER" id="PTHR30592">
    <property type="entry name" value="FORMATE DEHYDROGENASE"/>
    <property type="match status" value="1"/>
</dbReference>
<evidence type="ECO:0000313" key="5">
    <source>
        <dbReference type="Proteomes" id="UP000183508"/>
    </source>
</evidence>
<keyword evidence="1 3" id="KW-0963">Cytoplasm</keyword>
<feature type="active site" description="Cysteine persulfide intermediate" evidence="3">
    <location>
        <position position="118"/>
    </location>
</feature>
<dbReference type="Proteomes" id="UP000183508">
    <property type="component" value="Unassembled WGS sequence"/>
</dbReference>
<dbReference type="InterPro" id="IPR016193">
    <property type="entry name" value="Cytidine_deaminase-like"/>
</dbReference>
<accession>A0A1I7HVV8</accession>
<dbReference type="GO" id="GO:0006777">
    <property type="term" value="P:Mo-molybdopterin cofactor biosynthetic process"/>
    <property type="evidence" value="ECO:0007669"/>
    <property type="project" value="UniProtKB-UniRule"/>
</dbReference>
<dbReference type="Gene3D" id="3.10.20.10">
    <property type="match status" value="1"/>
</dbReference>
<gene>
    <name evidence="3" type="primary">fdhD</name>
    <name evidence="4" type="ORF">SAMN05421543_105129</name>
</gene>
<comment type="function">
    <text evidence="3">Required for formate dehydrogenase (FDH) activity. Acts as a sulfur carrier protein that transfers sulfur from IscS to the molybdenum cofactor prior to its insertion into FDH.</text>
</comment>
<dbReference type="GO" id="GO:0005737">
    <property type="term" value="C:cytoplasm"/>
    <property type="evidence" value="ECO:0007669"/>
    <property type="project" value="UniProtKB-SubCell"/>
</dbReference>
<comment type="subcellular location">
    <subcellularLocation>
        <location evidence="3">Cytoplasm</location>
    </subcellularLocation>
</comment>
<protein>
    <recommendedName>
        <fullName evidence="3">Sulfur carrier protein FdhD</fullName>
    </recommendedName>
</protein>
<proteinExistence type="inferred from homology"/>
<dbReference type="OrthoDB" id="9782042at2"/>
<dbReference type="AlphaFoldDB" id="A0A1I7HVV8"/>
<comment type="similarity">
    <text evidence="3">Belongs to the FdhD family.</text>
</comment>
<dbReference type="GO" id="GO:0016783">
    <property type="term" value="F:sulfurtransferase activity"/>
    <property type="evidence" value="ECO:0007669"/>
    <property type="project" value="InterPro"/>
</dbReference>
<keyword evidence="5" id="KW-1185">Reference proteome</keyword>
<dbReference type="HAMAP" id="MF_00187">
    <property type="entry name" value="FdhD"/>
    <property type="match status" value="1"/>
</dbReference>
<dbReference type="NCBIfam" id="TIGR00129">
    <property type="entry name" value="fdhD_narQ"/>
    <property type="match status" value="1"/>
</dbReference>
<dbReference type="InterPro" id="IPR003786">
    <property type="entry name" value="FdhD"/>
</dbReference>
<dbReference type="GO" id="GO:0097163">
    <property type="term" value="F:sulfur carrier activity"/>
    <property type="evidence" value="ECO:0007669"/>
    <property type="project" value="UniProtKB-UniRule"/>
</dbReference>
<dbReference type="PANTHER" id="PTHR30592:SF1">
    <property type="entry name" value="SULFUR CARRIER PROTEIN FDHD"/>
    <property type="match status" value="1"/>
</dbReference>
<evidence type="ECO:0000256" key="3">
    <source>
        <dbReference type="HAMAP-Rule" id="MF_00187"/>
    </source>
</evidence>
<evidence type="ECO:0000256" key="1">
    <source>
        <dbReference type="ARBA" id="ARBA00022490"/>
    </source>
</evidence>
<organism evidence="4 5">
    <name type="scientific">Alicyclobacillus macrosporangiidus</name>
    <dbReference type="NCBI Taxonomy" id="392015"/>
    <lineage>
        <taxon>Bacteria</taxon>
        <taxon>Bacillati</taxon>
        <taxon>Bacillota</taxon>
        <taxon>Bacilli</taxon>
        <taxon>Bacillales</taxon>
        <taxon>Alicyclobacillaceae</taxon>
        <taxon>Alicyclobacillus</taxon>
    </lineage>
</organism>
<dbReference type="PIRSF" id="PIRSF015626">
    <property type="entry name" value="FdhD"/>
    <property type="match status" value="1"/>
</dbReference>
<name>A0A1I7HVV8_9BACL</name>
<dbReference type="EMBL" id="FPBV01000005">
    <property type="protein sequence ID" value="SFU64820.1"/>
    <property type="molecule type" value="Genomic_DNA"/>
</dbReference>